<evidence type="ECO:0000313" key="1">
    <source>
        <dbReference type="EMBL" id="CAI9915451.1"/>
    </source>
</evidence>
<dbReference type="AlphaFoldDB" id="A0AA86NA53"/>
<protein>
    <submittedName>
        <fullName evidence="2">Hypothetical_protein</fullName>
    </submittedName>
</protein>
<dbReference type="EMBL" id="CAXDID020000331">
    <property type="protein sequence ID" value="CAL6077965.1"/>
    <property type="molecule type" value="Genomic_DNA"/>
</dbReference>
<evidence type="ECO:0000313" key="3">
    <source>
        <dbReference type="Proteomes" id="UP001642409"/>
    </source>
</evidence>
<reference evidence="2 3" key="2">
    <citation type="submission" date="2024-07" db="EMBL/GenBank/DDBJ databases">
        <authorList>
            <person name="Akdeniz Z."/>
        </authorList>
    </citation>
    <scope>NUCLEOTIDE SEQUENCE [LARGE SCALE GENOMIC DNA]</scope>
</reference>
<dbReference type="Proteomes" id="UP001642409">
    <property type="component" value="Unassembled WGS sequence"/>
</dbReference>
<accession>A0AA86NA53</accession>
<sequence>MERQCFTLEQQFILEAGFVDMLNQYCKTCFIYFSSAINYYKDLSNTLTSKFNWKQLGSMVMMSELNLQNISTILYTTEHFRPNRALTESSADQFYLIRYCGYTYQLQTQFKLIWSEINLTYIYQINDNNLHRANIFDFNKYRNYTTQKIQLAARNNRILLL</sequence>
<proteinExistence type="predicted"/>
<comment type="caution">
    <text evidence="1">The sequence shown here is derived from an EMBL/GenBank/DDBJ whole genome shotgun (WGS) entry which is preliminary data.</text>
</comment>
<name>A0AA86NA53_9EUKA</name>
<reference evidence="1" key="1">
    <citation type="submission" date="2023-06" db="EMBL/GenBank/DDBJ databases">
        <authorList>
            <person name="Kurt Z."/>
        </authorList>
    </citation>
    <scope>NUCLEOTIDE SEQUENCE</scope>
</reference>
<organism evidence="1">
    <name type="scientific">Hexamita inflata</name>
    <dbReference type="NCBI Taxonomy" id="28002"/>
    <lineage>
        <taxon>Eukaryota</taxon>
        <taxon>Metamonada</taxon>
        <taxon>Diplomonadida</taxon>
        <taxon>Hexamitidae</taxon>
        <taxon>Hexamitinae</taxon>
        <taxon>Hexamita</taxon>
    </lineage>
</organism>
<keyword evidence="3" id="KW-1185">Reference proteome</keyword>
<gene>
    <name evidence="1" type="ORF">HINF_LOCUS3096</name>
    <name evidence="2" type="ORF">HINF_LOCUS58677</name>
</gene>
<dbReference type="EMBL" id="CATOUU010000074">
    <property type="protein sequence ID" value="CAI9915451.1"/>
    <property type="molecule type" value="Genomic_DNA"/>
</dbReference>
<evidence type="ECO:0000313" key="2">
    <source>
        <dbReference type="EMBL" id="CAL6077965.1"/>
    </source>
</evidence>